<evidence type="ECO:0000256" key="3">
    <source>
        <dbReference type="ARBA" id="ARBA00022833"/>
    </source>
</evidence>
<name>A0A811U290_CERCA</name>
<evidence type="ECO:0000256" key="2">
    <source>
        <dbReference type="ARBA" id="ARBA00022723"/>
    </source>
</evidence>
<dbReference type="AlphaFoldDB" id="A0A811U290"/>
<protein>
    <recommendedName>
        <fullName evidence="4">Carbonic anhydrase</fullName>
        <ecNumber evidence="4">4.2.1.1</ecNumber>
    </recommendedName>
</protein>
<dbReference type="InterPro" id="IPR018338">
    <property type="entry name" value="Carbonic_anhydrase_a-class_CS"/>
</dbReference>
<sequence length="257" mass="29238">MPQLGFIHYDVPYMKAVRTENNGHTANIQLPTTRSDAAYISGGPLPNGTTYIMESLHFHWGSKNTHGSEHVLNSERYSMEMHLLHRNTKYETVEVARNYEDGLAVLAVLYEVKANATTDFEGLNEVINVLESISEFNRSTEIDDFLLSVLLGDLDTSEFYTYAGSLTTPPCSQAVTWLVFAQPITITSSQMTRFHKLQDDHGIAMENNYRALQAKGNRKVYLRKTRRVLESTVQSPLYWELLKKLKPQEDEAADSRK</sequence>
<dbReference type="GO" id="GO:0008270">
    <property type="term" value="F:zinc ion binding"/>
    <property type="evidence" value="ECO:0007669"/>
    <property type="project" value="UniProtKB-UniRule"/>
</dbReference>
<comment type="cofactor">
    <cofactor evidence="4">
        <name>Zn(2+)</name>
        <dbReference type="ChEBI" id="CHEBI:29105"/>
    </cofactor>
</comment>
<comment type="caution">
    <text evidence="6">The sequence shown here is derived from an EMBL/GenBank/DDBJ whole genome shotgun (WGS) entry which is preliminary data.</text>
</comment>
<accession>A0A811U290</accession>
<dbReference type="CDD" id="cd00326">
    <property type="entry name" value="alpha_CA"/>
    <property type="match status" value="1"/>
</dbReference>
<dbReference type="SUPFAM" id="SSF51069">
    <property type="entry name" value="Carbonic anhydrase"/>
    <property type="match status" value="1"/>
</dbReference>
<dbReference type="InterPro" id="IPR036398">
    <property type="entry name" value="CA_dom_sf"/>
</dbReference>
<dbReference type="Gene3D" id="3.10.200.10">
    <property type="entry name" value="Alpha carbonic anhydrase"/>
    <property type="match status" value="1"/>
</dbReference>
<dbReference type="InterPro" id="IPR023561">
    <property type="entry name" value="Carbonic_anhydrase_a-class"/>
</dbReference>
<dbReference type="PANTHER" id="PTHR18952">
    <property type="entry name" value="CARBONIC ANHYDRASE"/>
    <property type="match status" value="1"/>
</dbReference>
<dbReference type="EC" id="4.2.1.1" evidence="4"/>
<keyword evidence="3 4" id="KW-0862">Zinc</keyword>
<comment type="similarity">
    <text evidence="1 4">Belongs to the alpha-carbonic anhydrase family.</text>
</comment>
<dbReference type="SMART" id="SM01057">
    <property type="entry name" value="Carb_anhydrase"/>
    <property type="match status" value="1"/>
</dbReference>
<feature type="domain" description="Alpha-carbonic anhydrase" evidence="5">
    <location>
        <begin position="1"/>
        <end position="224"/>
    </location>
</feature>
<dbReference type="OrthoDB" id="429145at2759"/>
<proteinExistence type="inferred from homology"/>
<evidence type="ECO:0000313" key="7">
    <source>
        <dbReference type="Proteomes" id="UP000606786"/>
    </source>
</evidence>
<dbReference type="PROSITE" id="PS51144">
    <property type="entry name" value="ALPHA_CA_2"/>
    <property type="match status" value="1"/>
</dbReference>
<keyword evidence="7" id="KW-1185">Reference proteome</keyword>
<dbReference type="KEGG" id="ccat:101454605"/>
<evidence type="ECO:0000313" key="6">
    <source>
        <dbReference type="EMBL" id="CAD6992488.1"/>
    </source>
</evidence>
<keyword evidence="4" id="KW-0456">Lyase</keyword>
<evidence type="ECO:0000256" key="1">
    <source>
        <dbReference type="ARBA" id="ARBA00010718"/>
    </source>
</evidence>
<dbReference type="EMBL" id="CAJHJT010000001">
    <property type="protein sequence ID" value="CAD6992488.1"/>
    <property type="molecule type" value="Genomic_DNA"/>
</dbReference>
<evidence type="ECO:0000256" key="4">
    <source>
        <dbReference type="RuleBase" id="RU367011"/>
    </source>
</evidence>
<dbReference type="Pfam" id="PF00194">
    <property type="entry name" value="Carb_anhydrase"/>
    <property type="match status" value="1"/>
</dbReference>
<gene>
    <name evidence="6" type="ORF">CCAP1982_LOCUS1340</name>
</gene>
<dbReference type="GO" id="GO:0004089">
    <property type="term" value="F:carbonate dehydratase activity"/>
    <property type="evidence" value="ECO:0007669"/>
    <property type="project" value="UniProtKB-UniRule"/>
</dbReference>
<keyword evidence="2 4" id="KW-0479">Metal-binding</keyword>
<dbReference type="PANTHER" id="PTHR18952:SF137">
    <property type="entry name" value="CARBONIC ANHYDRASE"/>
    <property type="match status" value="1"/>
</dbReference>
<evidence type="ECO:0000259" key="5">
    <source>
        <dbReference type="PROSITE" id="PS51144"/>
    </source>
</evidence>
<comment type="function">
    <text evidence="4">Reversible hydration of carbon dioxide.</text>
</comment>
<dbReference type="PROSITE" id="PS00162">
    <property type="entry name" value="ALPHA_CA_1"/>
    <property type="match status" value="1"/>
</dbReference>
<comment type="catalytic activity">
    <reaction evidence="4">
        <text>hydrogencarbonate + H(+) = CO2 + H2O</text>
        <dbReference type="Rhea" id="RHEA:10748"/>
        <dbReference type="ChEBI" id="CHEBI:15377"/>
        <dbReference type="ChEBI" id="CHEBI:15378"/>
        <dbReference type="ChEBI" id="CHEBI:16526"/>
        <dbReference type="ChEBI" id="CHEBI:17544"/>
        <dbReference type="EC" id="4.2.1.1"/>
    </reaction>
</comment>
<dbReference type="InterPro" id="IPR001148">
    <property type="entry name" value="CA_dom"/>
</dbReference>
<dbReference type="Proteomes" id="UP000606786">
    <property type="component" value="Unassembled WGS sequence"/>
</dbReference>
<organism evidence="6 7">
    <name type="scientific">Ceratitis capitata</name>
    <name type="common">Mediterranean fruit fly</name>
    <name type="synonym">Tephritis capitata</name>
    <dbReference type="NCBI Taxonomy" id="7213"/>
    <lineage>
        <taxon>Eukaryota</taxon>
        <taxon>Metazoa</taxon>
        <taxon>Ecdysozoa</taxon>
        <taxon>Arthropoda</taxon>
        <taxon>Hexapoda</taxon>
        <taxon>Insecta</taxon>
        <taxon>Pterygota</taxon>
        <taxon>Neoptera</taxon>
        <taxon>Endopterygota</taxon>
        <taxon>Diptera</taxon>
        <taxon>Brachycera</taxon>
        <taxon>Muscomorpha</taxon>
        <taxon>Tephritoidea</taxon>
        <taxon>Tephritidae</taxon>
        <taxon>Ceratitis</taxon>
        <taxon>Ceratitis</taxon>
    </lineage>
</organism>
<reference evidence="6" key="1">
    <citation type="submission" date="2020-11" db="EMBL/GenBank/DDBJ databases">
        <authorList>
            <person name="Whitehead M."/>
        </authorList>
    </citation>
    <scope>NUCLEOTIDE SEQUENCE</scope>
    <source>
        <strain evidence="6">EGII</strain>
    </source>
</reference>
<dbReference type="GO" id="GO:0005737">
    <property type="term" value="C:cytoplasm"/>
    <property type="evidence" value="ECO:0007669"/>
    <property type="project" value="TreeGrafter"/>
</dbReference>